<evidence type="ECO:0000256" key="8">
    <source>
        <dbReference type="SAM" id="MobiDB-lite"/>
    </source>
</evidence>
<evidence type="ECO:0000256" key="3">
    <source>
        <dbReference type="ARBA" id="ARBA00007054"/>
    </source>
</evidence>
<evidence type="ECO:0000256" key="1">
    <source>
        <dbReference type="ARBA" id="ARBA00004123"/>
    </source>
</evidence>
<dbReference type="GO" id="GO:0005829">
    <property type="term" value="C:cytosol"/>
    <property type="evidence" value="ECO:0007669"/>
    <property type="project" value="InterPro"/>
</dbReference>
<dbReference type="GO" id="GO:0034709">
    <property type="term" value="C:methylosome"/>
    <property type="evidence" value="ECO:0007669"/>
    <property type="project" value="InterPro"/>
</dbReference>
<dbReference type="Proteomes" id="UP001159042">
    <property type="component" value="Unassembled WGS sequence"/>
</dbReference>
<evidence type="ECO:0000256" key="6">
    <source>
        <dbReference type="ARBA" id="ARBA00023242"/>
    </source>
</evidence>
<comment type="similarity">
    <text evidence="3">Belongs to the pICln (TC 1.A.47) family.</text>
</comment>
<sequence>MVIVNSFRHPDSNIRHEQRNVRAVLDKKDLGLGTLFVSESALCWQQKDEIGFSISYQDISLHAISKDVNVYPTECLYIIIDSHIHMPGNSPGNTDNTDDSDAESEADLSELLLIPENDTNSIAVIYEAVKVCQELNPDPDDVSEEEDDNLYVDAEDEMEEGEYEVAERGGGDADIDELSRRLQGNSVEIQYNYSNGNDDEEFQDAD</sequence>
<accession>A0AAV8VZL4</accession>
<evidence type="ECO:0000313" key="9">
    <source>
        <dbReference type="EMBL" id="KAJ8919779.1"/>
    </source>
</evidence>
<keyword evidence="10" id="KW-1185">Reference proteome</keyword>
<evidence type="ECO:0000256" key="7">
    <source>
        <dbReference type="ARBA" id="ARBA00045890"/>
    </source>
</evidence>
<proteinExistence type="inferred from homology"/>
<reference evidence="9 10" key="1">
    <citation type="journal article" date="2023" name="Insect Mol. Biol.">
        <title>Genome sequencing provides insights into the evolution of gene families encoding plant cell wall-degrading enzymes in longhorned beetles.</title>
        <authorList>
            <person name="Shin N.R."/>
            <person name="Okamura Y."/>
            <person name="Kirsch R."/>
            <person name="Pauchet Y."/>
        </authorList>
    </citation>
    <scope>NUCLEOTIDE SEQUENCE [LARGE SCALE GENOMIC DNA]</scope>
    <source>
        <strain evidence="9">EAD_L_NR</strain>
    </source>
</reference>
<name>A0AAV8VZL4_9CUCU</name>
<organism evidence="9 10">
    <name type="scientific">Exocentrus adspersus</name>
    <dbReference type="NCBI Taxonomy" id="1586481"/>
    <lineage>
        <taxon>Eukaryota</taxon>
        <taxon>Metazoa</taxon>
        <taxon>Ecdysozoa</taxon>
        <taxon>Arthropoda</taxon>
        <taxon>Hexapoda</taxon>
        <taxon>Insecta</taxon>
        <taxon>Pterygota</taxon>
        <taxon>Neoptera</taxon>
        <taxon>Endopterygota</taxon>
        <taxon>Coleoptera</taxon>
        <taxon>Polyphaga</taxon>
        <taxon>Cucujiformia</taxon>
        <taxon>Chrysomeloidea</taxon>
        <taxon>Cerambycidae</taxon>
        <taxon>Lamiinae</taxon>
        <taxon>Acanthocinini</taxon>
        <taxon>Exocentrus</taxon>
    </lineage>
</organism>
<dbReference type="Gene3D" id="2.30.29.30">
    <property type="entry name" value="Pleckstrin-homology domain (PH domain)/Phosphotyrosine-binding domain (PTB)"/>
    <property type="match status" value="1"/>
</dbReference>
<dbReference type="EMBL" id="JANEYG010000016">
    <property type="protein sequence ID" value="KAJ8919779.1"/>
    <property type="molecule type" value="Genomic_DNA"/>
</dbReference>
<protein>
    <recommendedName>
        <fullName evidence="4">Methylosome subunit pICln</fullName>
    </recommendedName>
</protein>
<keyword evidence="6" id="KW-0539">Nucleus</keyword>
<dbReference type="PANTHER" id="PTHR21399">
    <property type="entry name" value="CHLORIDE CONDUCTANCE REGULATORY PROTEIN ICLN"/>
    <property type="match status" value="1"/>
</dbReference>
<evidence type="ECO:0000256" key="2">
    <source>
        <dbReference type="ARBA" id="ARBA00004496"/>
    </source>
</evidence>
<evidence type="ECO:0000256" key="4">
    <source>
        <dbReference type="ARBA" id="ARBA00015653"/>
    </source>
</evidence>
<keyword evidence="5" id="KW-0963">Cytoplasm</keyword>
<dbReference type="Pfam" id="PF03517">
    <property type="entry name" value="Voldacs"/>
    <property type="match status" value="1"/>
</dbReference>
<dbReference type="AlphaFoldDB" id="A0AAV8VZL4"/>
<feature type="region of interest" description="Disordered" evidence="8">
    <location>
        <begin position="156"/>
        <end position="175"/>
    </location>
</feature>
<comment type="caution">
    <text evidence="9">The sequence shown here is derived from an EMBL/GenBank/DDBJ whole genome shotgun (WGS) entry which is preliminary data.</text>
</comment>
<dbReference type="GO" id="GO:0000387">
    <property type="term" value="P:spliceosomal snRNP assembly"/>
    <property type="evidence" value="ECO:0007669"/>
    <property type="project" value="InterPro"/>
</dbReference>
<dbReference type="GO" id="GO:0006821">
    <property type="term" value="P:chloride transport"/>
    <property type="evidence" value="ECO:0007669"/>
    <property type="project" value="InterPro"/>
</dbReference>
<dbReference type="InterPro" id="IPR003521">
    <property type="entry name" value="ICln"/>
</dbReference>
<dbReference type="GO" id="GO:0005886">
    <property type="term" value="C:plasma membrane"/>
    <property type="evidence" value="ECO:0007669"/>
    <property type="project" value="InterPro"/>
</dbReference>
<dbReference type="PANTHER" id="PTHR21399:SF0">
    <property type="entry name" value="METHYLOSOME SUBUNIT PICLN"/>
    <property type="match status" value="1"/>
</dbReference>
<dbReference type="InterPro" id="IPR039924">
    <property type="entry name" value="ICln/Lot5/Saf5"/>
</dbReference>
<evidence type="ECO:0000256" key="5">
    <source>
        <dbReference type="ARBA" id="ARBA00022490"/>
    </source>
</evidence>
<gene>
    <name evidence="9" type="ORF">NQ315_006308</name>
</gene>
<dbReference type="GO" id="GO:0005681">
    <property type="term" value="C:spliceosomal complex"/>
    <property type="evidence" value="ECO:0007669"/>
    <property type="project" value="TreeGrafter"/>
</dbReference>
<dbReference type="GO" id="GO:0006884">
    <property type="term" value="P:cell volume homeostasis"/>
    <property type="evidence" value="ECO:0007669"/>
    <property type="project" value="InterPro"/>
</dbReference>
<comment type="subcellular location">
    <subcellularLocation>
        <location evidence="2">Cytoplasm</location>
    </subcellularLocation>
    <subcellularLocation>
        <location evidence="1">Nucleus</location>
    </subcellularLocation>
</comment>
<comment type="function">
    <text evidence="7">Involved in both the assembly of spliceosomal snRNPs and the methylation of Sm proteins. Chaperone that regulates the assembly of spliceosomal U1, U2, U4 and U5 small nuclear ribonucleoproteins (snRNPs), the building blocks of the spliceosome, and thereby plays an important role in the splicing of cellular pre-mRNAs. Most spliceosomal snRNPs contain a common set of Sm proteins SNRPB, SNRPD1, SNRPD2, SNRPD3, SNRPE, SNRPF and SNRPG that assemble in a heptameric protein ring on the Sm site of the small nuclear RNA to form the core snRNP (Sm core). In the cytosol, the Sm proteins SNRPD1, SNRPD2, SNRPE, SNRPF and SNRPG are trapped in an inactive 6S pICln-Sm complex by the chaperone CLNS1A that controls the assembly of the core snRNP. Dissociation by the SMN complex of CLNS1A from the trapped Sm proteins and their transfer to an SMN-Sm complex triggers the assembly of core snRNPs and their transport to the nucleus.</text>
</comment>
<evidence type="ECO:0000313" key="10">
    <source>
        <dbReference type="Proteomes" id="UP001159042"/>
    </source>
</evidence>
<dbReference type="GO" id="GO:0045292">
    <property type="term" value="P:mRNA cis splicing, via spliceosome"/>
    <property type="evidence" value="ECO:0007669"/>
    <property type="project" value="TreeGrafter"/>
</dbReference>
<dbReference type="InterPro" id="IPR011993">
    <property type="entry name" value="PH-like_dom_sf"/>
</dbReference>
<dbReference type="GO" id="GO:0034715">
    <property type="term" value="C:pICln-Sm protein complex"/>
    <property type="evidence" value="ECO:0007669"/>
    <property type="project" value="InterPro"/>
</dbReference>
<dbReference type="PRINTS" id="PR01348">
    <property type="entry name" value="ICLNCHANNEL"/>
</dbReference>